<evidence type="ECO:0000256" key="4">
    <source>
        <dbReference type="ARBA" id="ARBA00023157"/>
    </source>
</evidence>
<dbReference type="CDD" id="cd02947">
    <property type="entry name" value="TRX_family"/>
    <property type="match status" value="1"/>
</dbReference>
<dbReference type="PANTHER" id="PTHR45663">
    <property type="entry name" value="GEO12009P1"/>
    <property type="match status" value="1"/>
</dbReference>
<keyword evidence="4" id="KW-1015">Disulfide bond</keyword>
<keyword evidence="8" id="KW-1185">Reference proteome</keyword>
<dbReference type="PANTHER" id="PTHR45663:SF11">
    <property type="entry name" value="GEO12009P1"/>
    <property type="match status" value="1"/>
</dbReference>
<evidence type="ECO:0000256" key="5">
    <source>
        <dbReference type="ARBA" id="ARBA00023284"/>
    </source>
</evidence>
<evidence type="ECO:0000313" key="8">
    <source>
        <dbReference type="Proteomes" id="UP000652761"/>
    </source>
</evidence>
<dbReference type="OrthoDB" id="2121326at2759"/>
<keyword evidence="1" id="KW-0813">Transport</keyword>
<accession>A0A843X5V4</accession>
<dbReference type="NCBIfam" id="TIGR01068">
    <property type="entry name" value="thioredoxin"/>
    <property type="match status" value="1"/>
</dbReference>
<evidence type="ECO:0000256" key="1">
    <source>
        <dbReference type="ARBA" id="ARBA00022448"/>
    </source>
</evidence>
<evidence type="ECO:0000313" key="7">
    <source>
        <dbReference type="EMBL" id="MQM13314.1"/>
    </source>
</evidence>
<evidence type="ECO:0000256" key="3">
    <source>
        <dbReference type="ARBA" id="ARBA00022982"/>
    </source>
</evidence>
<dbReference type="Proteomes" id="UP000652761">
    <property type="component" value="Unassembled WGS sequence"/>
</dbReference>
<evidence type="ECO:0000256" key="2">
    <source>
        <dbReference type="ARBA" id="ARBA00022946"/>
    </source>
</evidence>
<dbReference type="Gene3D" id="3.40.30.10">
    <property type="entry name" value="Glutaredoxin"/>
    <property type="match status" value="1"/>
</dbReference>
<dbReference type="FunFam" id="3.40.30.10:FF:000001">
    <property type="entry name" value="Thioredoxin"/>
    <property type="match status" value="1"/>
</dbReference>
<keyword evidence="2" id="KW-0809">Transit peptide</keyword>
<sequence>RVSHPKTAGGCTRRGRGLPSVFVFFLPAVYRPHRLISVLLFSSSHICTPPLGHCVSSLSFLYYFLSTPRLYSALWYRATASQDSSRQLFLAPTSMAAIVESVAAPRAPSGLRRSSCPVTATASMASVSSGPLPECRGLKMSWRPARFAPVAASALRSSLVRRGAVVCEAPDAAVEVPVVTKSTWQSLVLEADQLVVVAFWAPWCGPCRMIHPIMAEIAALYPAKLKCYELNTDENPDVASQYGIQSIPTVLFFKGGKKKDAILGAVPQSTLIASVEKCLDSEFG</sequence>
<protein>
    <recommendedName>
        <fullName evidence="6">Thioredoxin domain-containing protein</fullName>
    </recommendedName>
</protein>
<feature type="domain" description="Thioredoxin" evidence="6">
    <location>
        <begin position="163"/>
        <end position="280"/>
    </location>
</feature>
<gene>
    <name evidence="7" type="ORF">Taro_046239</name>
</gene>
<dbReference type="PRINTS" id="PR00421">
    <property type="entry name" value="THIOREDOXIN"/>
</dbReference>
<feature type="non-terminal residue" evidence="7">
    <location>
        <position position="1"/>
    </location>
</feature>
<dbReference type="SUPFAM" id="SSF52833">
    <property type="entry name" value="Thioredoxin-like"/>
    <property type="match status" value="1"/>
</dbReference>
<dbReference type="InterPro" id="IPR005746">
    <property type="entry name" value="Thioredoxin"/>
</dbReference>
<dbReference type="Pfam" id="PF00085">
    <property type="entry name" value="Thioredoxin"/>
    <property type="match status" value="1"/>
</dbReference>
<dbReference type="InterPro" id="IPR036249">
    <property type="entry name" value="Thioredoxin-like_sf"/>
</dbReference>
<name>A0A843X5V4_COLES</name>
<keyword evidence="3" id="KW-0249">Electron transport</keyword>
<evidence type="ECO:0000259" key="6">
    <source>
        <dbReference type="PROSITE" id="PS51352"/>
    </source>
</evidence>
<reference evidence="7" key="1">
    <citation type="submission" date="2017-07" db="EMBL/GenBank/DDBJ databases">
        <title>Taro Niue Genome Assembly and Annotation.</title>
        <authorList>
            <person name="Atibalentja N."/>
            <person name="Keating K."/>
            <person name="Fields C.J."/>
        </authorList>
    </citation>
    <scope>NUCLEOTIDE SEQUENCE</scope>
    <source>
        <strain evidence="7">Niue_2</strain>
        <tissue evidence="7">Leaf</tissue>
    </source>
</reference>
<keyword evidence="5" id="KW-0676">Redox-active center</keyword>
<organism evidence="7 8">
    <name type="scientific">Colocasia esculenta</name>
    <name type="common">Wild taro</name>
    <name type="synonym">Arum esculentum</name>
    <dbReference type="NCBI Taxonomy" id="4460"/>
    <lineage>
        <taxon>Eukaryota</taxon>
        <taxon>Viridiplantae</taxon>
        <taxon>Streptophyta</taxon>
        <taxon>Embryophyta</taxon>
        <taxon>Tracheophyta</taxon>
        <taxon>Spermatophyta</taxon>
        <taxon>Magnoliopsida</taxon>
        <taxon>Liliopsida</taxon>
        <taxon>Araceae</taxon>
        <taxon>Aroideae</taxon>
        <taxon>Colocasieae</taxon>
        <taxon>Colocasia</taxon>
    </lineage>
</organism>
<dbReference type="PROSITE" id="PS00194">
    <property type="entry name" value="THIOREDOXIN_1"/>
    <property type="match status" value="1"/>
</dbReference>
<dbReference type="GO" id="GO:0005737">
    <property type="term" value="C:cytoplasm"/>
    <property type="evidence" value="ECO:0007669"/>
    <property type="project" value="TreeGrafter"/>
</dbReference>
<comment type="caution">
    <text evidence="7">The sequence shown here is derived from an EMBL/GenBank/DDBJ whole genome shotgun (WGS) entry which is preliminary data.</text>
</comment>
<dbReference type="EMBL" id="NMUH01005651">
    <property type="protein sequence ID" value="MQM13314.1"/>
    <property type="molecule type" value="Genomic_DNA"/>
</dbReference>
<dbReference type="PROSITE" id="PS51352">
    <property type="entry name" value="THIOREDOXIN_2"/>
    <property type="match status" value="1"/>
</dbReference>
<dbReference type="InterPro" id="IPR017937">
    <property type="entry name" value="Thioredoxin_CS"/>
</dbReference>
<proteinExistence type="predicted"/>
<dbReference type="GO" id="GO:0015035">
    <property type="term" value="F:protein-disulfide reductase activity"/>
    <property type="evidence" value="ECO:0007669"/>
    <property type="project" value="InterPro"/>
</dbReference>
<dbReference type="AlphaFoldDB" id="A0A843X5V4"/>
<dbReference type="InterPro" id="IPR013766">
    <property type="entry name" value="Thioredoxin_domain"/>
</dbReference>